<gene>
    <name evidence="2" type="ORF">BRZCDTV_192</name>
</gene>
<organism evidence="2">
    <name type="scientific">Brazilian cedratvirus IHUMI</name>
    <dbReference type="NCBI Taxonomy" id="2126980"/>
    <lineage>
        <taxon>Viruses</taxon>
        <taxon>Pithoviruses</taxon>
        <taxon>Orthocedratvirinae</taxon>
        <taxon>Alphacedratvirus</taxon>
        <taxon>Alphacedratvirus brasiliense</taxon>
    </lineage>
</organism>
<evidence type="ECO:0000256" key="1">
    <source>
        <dbReference type="SAM" id="MobiDB-lite"/>
    </source>
</evidence>
<sequence length="109" mass="12741">MEKDVLGQLVIYSILANAAQNRKVNQLLSDALNIKLRKELENKISDLEEQSKELQSRVDSLVKIKTSQDEELQTLKERRKHLEKENKRLTQDNEELRSENNLLKAKITE</sequence>
<proteinExistence type="predicted"/>
<keyword evidence="3" id="KW-1185">Reference proteome</keyword>
<evidence type="ECO:0000313" key="3">
    <source>
        <dbReference type="Proteomes" id="UP000273054"/>
    </source>
</evidence>
<evidence type="ECO:0000313" key="2">
    <source>
        <dbReference type="EMBL" id="SPN79166.1"/>
    </source>
</evidence>
<name>A0A2R8FDX1_9VIRU</name>
<dbReference type="Proteomes" id="UP000273054">
    <property type="component" value="Segment"/>
</dbReference>
<feature type="compositionally biased region" description="Basic and acidic residues" evidence="1">
    <location>
        <begin position="75"/>
        <end position="98"/>
    </location>
</feature>
<protein>
    <submittedName>
        <fullName evidence="2">Uncharacterized protein</fullName>
    </submittedName>
</protein>
<dbReference type="EMBL" id="LT994651">
    <property type="protein sequence ID" value="SPN79166.1"/>
    <property type="molecule type" value="Genomic_DNA"/>
</dbReference>
<reference evidence="2" key="1">
    <citation type="submission" date="2018-03" db="EMBL/GenBank/DDBJ databases">
        <authorList>
            <consortium name="Urmite Genomes"/>
        </authorList>
    </citation>
    <scope>NUCLEOTIDE SEQUENCE [LARGE SCALE GENOMIC DNA]</scope>
    <source>
        <strain evidence="2">IHUMI-27.7</strain>
    </source>
</reference>
<feature type="region of interest" description="Disordered" evidence="1">
    <location>
        <begin position="75"/>
        <end position="109"/>
    </location>
</feature>
<accession>A0A2R8FDX1</accession>